<dbReference type="RefSeq" id="WP_111630937.1">
    <property type="nucleotide sequence ID" value="NZ_QLMC01000007.1"/>
</dbReference>
<name>A0A327WQ39_LARAB</name>
<comment type="caution">
    <text evidence="1">The sequence shown here is derived from an EMBL/GenBank/DDBJ whole genome shotgun (WGS) entry which is preliminary data.</text>
</comment>
<keyword evidence="2" id="KW-1185">Reference proteome</keyword>
<protein>
    <submittedName>
        <fullName evidence="1">Methyltransferase family protein</fullName>
    </submittedName>
</protein>
<proteinExistence type="predicted"/>
<evidence type="ECO:0000313" key="2">
    <source>
        <dbReference type="Proteomes" id="UP000248790"/>
    </source>
</evidence>
<dbReference type="GO" id="GO:0032259">
    <property type="term" value="P:methylation"/>
    <property type="evidence" value="ECO:0007669"/>
    <property type="project" value="UniProtKB-KW"/>
</dbReference>
<dbReference type="OrthoDB" id="5464618at2"/>
<dbReference type="Proteomes" id="UP000248790">
    <property type="component" value="Unassembled WGS sequence"/>
</dbReference>
<dbReference type="SUPFAM" id="SSF53335">
    <property type="entry name" value="S-adenosyl-L-methionine-dependent methyltransferases"/>
    <property type="match status" value="1"/>
</dbReference>
<keyword evidence="1" id="KW-0808">Transferase</keyword>
<dbReference type="EMBL" id="QLMC01000007">
    <property type="protein sequence ID" value="RAJ92602.1"/>
    <property type="molecule type" value="Genomic_DNA"/>
</dbReference>
<organism evidence="1 2">
    <name type="scientific">Larkinella arboricola</name>
    <dbReference type="NCBI Taxonomy" id="643671"/>
    <lineage>
        <taxon>Bacteria</taxon>
        <taxon>Pseudomonadati</taxon>
        <taxon>Bacteroidota</taxon>
        <taxon>Cytophagia</taxon>
        <taxon>Cytophagales</taxon>
        <taxon>Spirosomataceae</taxon>
        <taxon>Larkinella</taxon>
    </lineage>
</organism>
<dbReference type="InterPro" id="IPR029063">
    <property type="entry name" value="SAM-dependent_MTases_sf"/>
</dbReference>
<reference evidence="1 2" key="1">
    <citation type="submission" date="2018-06" db="EMBL/GenBank/DDBJ databases">
        <title>Genomic Encyclopedia of Archaeal and Bacterial Type Strains, Phase II (KMG-II): from individual species to whole genera.</title>
        <authorList>
            <person name="Goeker M."/>
        </authorList>
    </citation>
    <scope>NUCLEOTIDE SEQUENCE [LARGE SCALE GENOMIC DNA]</scope>
    <source>
        <strain evidence="1 2">DSM 21851</strain>
    </source>
</reference>
<dbReference type="AlphaFoldDB" id="A0A327WQ39"/>
<accession>A0A327WQ39</accession>
<dbReference type="Pfam" id="PF13578">
    <property type="entry name" value="Methyltransf_24"/>
    <property type="match status" value="1"/>
</dbReference>
<dbReference type="GO" id="GO:0008168">
    <property type="term" value="F:methyltransferase activity"/>
    <property type="evidence" value="ECO:0007669"/>
    <property type="project" value="UniProtKB-KW"/>
</dbReference>
<gene>
    <name evidence="1" type="ORF">LX87_04932</name>
</gene>
<dbReference type="CDD" id="cd02440">
    <property type="entry name" value="AdoMet_MTases"/>
    <property type="match status" value="1"/>
</dbReference>
<evidence type="ECO:0000313" key="1">
    <source>
        <dbReference type="EMBL" id="RAJ92602.1"/>
    </source>
</evidence>
<keyword evidence="1" id="KW-0489">Methyltransferase</keyword>
<sequence length="257" mass="29314">MIRAYLNFLLKARGAHSLHSPFVFDLYTNLIRADNPREPAFAPIRALQKELLNESRTIQITDFGAGSRINSARQRAIRDIAKNSQKPARFGRLMYRLIQRFGSKTIVDLGTSLGITTLYEAAAAPTAQLLTFEGCPQTAAVAAANFRKLNRQNIEIVTGNLDETLAERLKTVPAIDFAFFDANHRYEPTVQYFKTCLLKAHHESCFIFDDIHWSDEMEQAWETIKAHPSVTVSIDLFYIGLVFFRPQQPKQDFILRF</sequence>
<dbReference type="Gene3D" id="3.40.50.150">
    <property type="entry name" value="Vaccinia Virus protein VP39"/>
    <property type="match status" value="1"/>
</dbReference>